<proteinExistence type="predicted"/>
<comment type="caution">
    <text evidence="1">The sequence shown here is derived from an EMBL/GenBank/DDBJ whole genome shotgun (WGS) entry which is preliminary data.</text>
</comment>
<keyword evidence="2" id="KW-1185">Reference proteome</keyword>
<evidence type="ECO:0000313" key="2">
    <source>
        <dbReference type="Proteomes" id="UP000805649"/>
    </source>
</evidence>
<sequence length="72" mass="8456">MKQRRGTPKTRHSDTRGTQETGRRRSSNRPWPWGLPRTIPMLLGDTKASLCGETERTWEKPQRRNTVCVPYF</sequence>
<protein>
    <submittedName>
        <fullName evidence="1">Uncharacterized protein</fullName>
    </submittedName>
</protein>
<dbReference type="EMBL" id="VUJX02000001">
    <property type="protein sequence ID" value="KAL0942999.1"/>
    <property type="molecule type" value="Genomic_DNA"/>
</dbReference>
<organism evidence="1 2">
    <name type="scientific">Colletotrichum truncatum</name>
    <name type="common">Anthracnose fungus</name>
    <name type="synonym">Colletotrichum capsici</name>
    <dbReference type="NCBI Taxonomy" id="5467"/>
    <lineage>
        <taxon>Eukaryota</taxon>
        <taxon>Fungi</taxon>
        <taxon>Dikarya</taxon>
        <taxon>Ascomycota</taxon>
        <taxon>Pezizomycotina</taxon>
        <taxon>Sordariomycetes</taxon>
        <taxon>Hypocreomycetidae</taxon>
        <taxon>Glomerellales</taxon>
        <taxon>Glomerellaceae</taxon>
        <taxon>Colletotrichum</taxon>
        <taxon>Colletotrichum truncatum species complex</taxon>
    </lineage>
</organism>
<reference evidence="1 2" key="1">
    <citation type="journal article" date="2020" name="Phytopathology">
        <title>Genome Sequence Resources of Colletotrichum truncatum, C. plurivorum, C. musicola, and C. sojae: Four Species Pathogenic to Soybean (Glycine max).</title>
        <authorList>
            <person name="Rogerio F."/>
            <person name="Boufleur T.R."/>
            <person name="Ciampi-Guillardi M."/>
            <person name="Sukno S.A."/>
            <person name="Thon M.R."/>
            <person name="Massola Junior N.S."/>
            <person name="Baroncelli R."/>
        </authorList>
    </citation>
    <scope>NUCLEOTIDE SEQUENCE [LARGE SCALE GENOMIC DNA]</scope>
    <source>
        <strain evidence="1 2">CMES1059</strain>
    </source>
</reference>
<accession>A0ACC3ZG13</accession>
<gene>
    <name evidence="1" type="ORF">CTRU02_200885</name>
</gene>
<dbReference type="Proteomes" id="UP000805649">
    <property type="component" value="Unassembled WGS sequence"/>
</dbReference>
<name>A0ACC3ZG13_COLTU</name>
<evidence type="ECO:0000313" key="1">
    <source>
        <dbReference type="EMBL" id="KAL0942999.1"/>
    </source>
</evidence>